<keyword evidence="2" id="KW-1185">Reference proteome</keyword>
<evidence type="ECO:0000313" key="1">
    <source>
        <dbReference type="EMBL" id="CEH12834.1"/>
    </source>
</evidence>
<reference evidence="1 2" key="1">
    <citation type="submission" date="2014-09" db="EMBL/GenBank/DDBJ databases">
        <authorList>
            <person name="Magalhaes I.L.F."/>
            <person name="Oliveira U."/>
            <person name="Santos F.R."/>
            <person name="Vidigal T.H.D.A."/>
            <person name="Brescovit A.D."/>
            <person name="Santos A.J."/>
        </authorList>
    </citation>
    <scope>NUCLEOTIDE SEQUENCE [LARGE SCALE GENOMIC DNA]</scope>
</reference>
<sequence>MRPVAFIDARFDDIQNGLSPVLSDLLSVSAAFSSPLFLFDGRALPMGTWQVSIGREMD</sequence>
<dbReference type="Proteomes" id="UP000054845">
    <property type="component" value="Unassembled WGS sequence"/>
</dbReference>
<dbReference type="AlphaFoldDB" id="A0A0N7L954"/>
<organism evidence="1 2">
    <name type="scientific">Ceraceosorus bombacis</name>
    <dbReference type="NCBI Taxonomy" id="401625"/>
    <lineage>
        <taxon>Eukaryota</taxon>
        <taxon>Fungi</taxon>
        <taxon>Dikarya</taxon>
        <taxon>Basidiomycota</taxon>
        <taxon>Ustilaginomycotina</taxon>
        <taxon>Exobasidiomycetes</taxon>
        <taxon>Ceraceosorales</taxon>
        <taxon>Ceraceosoraceae</taxon>
        <taxon>Ceraceosorus</taxon>
    </lineage>
</organism>
<accession>A0A0N7L954</accession>
<proteinExistence type="predicted"/>
<evidence type="ECO:0000313" key="2">
    <source>
        <dbReference type="Proteomes" id="UP000054845"/>
    </source>
</evidence>
<dbReference type="EMBL" id="CCYA01000192">
    <property type="protein sequence ID" value="CEH12834.1"/>
    <property type="molecule type" value="Genomic_DNA"/>
</dbReference>
<protein>
    <submittedName>
        <fullName evidence="1">Uncharacterized protein</fullName>
    </submittedName>
</protein>
<name>A0A0N7L954_9BASI</name>